<dbReference type="InterPro" id="IPR002575">
    <property type="entry name" value="Aminoglycoside_PTrfase"/>
</dbReference>
<dbReference type="RefSeq" id="WP_111368695.1">
    <property type="nucleotide sequence ID" value="NZ_VINQ01000010.1"/>
</dbReference>
<name>A0A5A9Z7U5_9RHOB</name>
<protein>
    <submittedName>
        <fullName evidence="2">Phosphotransferase</fullName>
    </submittedName>
</protein>
<feature type="domain" description="Aminoglycoside phosphotransferase" evidence="1">
    <location>
        <begin position="21"/>
        <end position="247"/>
    </location>
</feature>
<dbReference type="Pfam" id="PF01636">
    <property type="entry name" value="APH"/>
    <property type="match status" value="1"/>
</dbReference>
<comment type="caution">
    <text evidence="2">The sequence shown here is derived from an EMBL/GenBank/DDBJ whole genome shotgun (WGS) entry which is preliminary data.</text>
</comment>
<gene>
    <name evidence="2" type="ORF">FLO80_13270</name>
</gene>
<evidence type="ECO:0000259" key="1">
    <source>
        <dbReference type="Pfam" id="PF01636"/>
    </source>
</evidence>
<proteinExistence type="predicted"/>
<sequence>MPSRDALVAGFLARTDWAGATIAPLAGDASNRRYLRLSHPEHGPAVLMDAPPAKGEDVRPFTRIARHLSSLGLSAPAILAEDEANGFLLLEDLGDNLFARTIPRDPALECPLYEAATDVLLTLHTAPLPPGLAPYAPQLMADLAALAFDWYLAHARAPDPGARADFLAAFLPLLERHADDQTVLIQRDYHAENLLWLPSRHGPARVGLLDFQDAMTGHPAYDLVSLLQDARRDVPPDIEQAMVARYIAASGQNRDAFETAYHLLGAQRNLRILGVFARLCIRDGKTHYVDLIPRVWGLLQRDLAHPALAPVAPLLRTALPEPTPETLRTLKEKCATIPTP</sequence>
<dbReference type="Gene3D" id="3.90.1200.10">
    <property type="match status" value="1"/>
</dbReference>
<evidence type="ECO:0000313" key="3">
    <source>
        <dbReference type="Proteomes" id="UP000325291"/>
    </source>
</evidence>
<dbReference type="EMBL" id="VINQ01000010">
    <property type="protein sequence ID" value="KAA0913253.1"/>
    <property type="molecule type" value="Genomic_DNA"/>
</dbReference>
<evidence type="ECO:0000313" key="2">
    <source>
        <dbReference type="EMBL" id="KAA0913253.1"/>
    </source>
</evidence>
<dbReference type="SUPFAM" id="SSF56112">
    <property type="entry name" value="Protein kinase-like (PK-like)"/>
    <property type="match status" value="1"/>
</dbReference>
<keyword evidence="2" id="KW-0808">Transferase</keyword>
<dbReference type="Proteomes" id="UP000325291">
    <property type="component" value="Unassembled WGS sequence"/>
</dbReference>
<dbReference type="GO" id="GO:0016740">
    <property type="term" value="F:transferase activity"/>
    <property type="evidence" value="ECO:0007669"/>
    <property type="project" value="UniProtKB-KW"/>
</dbReference>
<keyword evidence="3" id="KW-1185">Reference proteome</keyword>
<organism evidence="2 3">
    <name type="scientific">Aquicoccus porphyridii</name>
    <dbReference type="NCBI Taxonomy" id="1852029"/>
    <lineage>
        <taxon>Bacteria</taxon>
        <taxon>Pseudomonadati</taxon>
        <taxon>Pseudomonadota</taxon>
        <taxon>Alphaproteobacteria</taxon>
        <taxon>Rhodobacterales</taxon>
        <taxon>Paracoccaceae</taxon>
        <taxon>Aquicoccus</taxon>
    </lineage>
</organism>
<dbReference type="Gene3D" id="3.30.200.20">
    <property type="entry name" value="Phosphorylase Kinase, domain 1"/>
    <property type="match status" value="1"/>
</dbReference>
<dbReference type="InterPro" id="IPR011009">
    <property type="entry name" value="Kinase-like_dom_sf"/>
</dbReference>
<dbReference type="AlphaFoldDB" id="A0A5A9Z7U5"/>
<reference evidence="2 3" key="1">
    <citation type="submission" date="2019-07" db="EMBL/GenBank/DDBJ databases">
        <title>Aquicoccus porphyridii gen. nov., sp. nov., isolated from a small marine red alga, Porphyridium marinum.</title>
        <authorList>
            <person name="Liu L."/>
        </authorList>
    </citation>
    <scope>NUCLEOTIDE SEQUENCE [LARGE SCALE GENOMIC DNA]</scope>
    <source>
        <strain evidence="2 3">L1 8-17</strain>
    </source>
</reference>
<accession>A0A5A9Z7U5</accession>